<dbReference type="GO" id="GO:0034511">
    <property type="term" value="F:U3 snoRNA binding"/>
    <property type="evidence" value="ECO:0007669"/>
    <property type="project" value="EnsemblFungi"/>
</dbReference>
<dbReference type="InParanoid" id="A7TNW6"/>
<evidence type="ECO:0000313" key="3">
    <source>
        <dbReference type="Proteomes" id="UP000000267"/>
    </source>
</evidence>
<dbReference type="GO" id="GO:0033553">
    <property type="term" value="C:rDNA heterochromatin"/>
    <property type="evidence" value="ECO:0007669"/>
    <property type="project" value="EnsemblFungi"/>
</dbReference>
<organism evidence="3">
    <name type="scientific">Vanderwaltozyma polyspora (strain ATCC 22028 / DSM 70294 / BCRC 21397 / CBS 2163 / NBRC 10782 / NRRL Y-8283 / UCD 57-17)</name>
    <name type="common">Kluyveromyces polysporus</name>
    <dbReference type="NCBI Taxonomy" id="436907"/>
    <lineage>
        <taxon>Eukaryota</taxon>
        <taxon>Fungi</taxon>
        <taxon>Dikarya</taxon>
        <taxon>Ascomycota</taxon>
        <taxon>Saccharomycotina</taxon>
        <taxon>Saccharomycetes</taxon>
        <taxon>Saccharomycetales</taxon>
        <taxon>Saccharomycetaceae</taxon>
        <taxon>Vanderwaltozyma</taxon>
    </lineage>
</organism>
<dbReference type="OMA" id="RFAFQAN"/>
<evidence type="ECO:0000313" key="2">
    <source>
        <dbReference type="EMBL" id="EDO16049.1"/>
    </source>
</evidence>
<evidence type="ECO:0000256" key="1">
    <source>
        <dbReference type="SAM" id="MobiDB-lite"/>
    </source>
</evidence>
<keyword evidence="3" id="KW-1185">Reference proteome</keyword>
<dbReference type="PhylomeDB" id="A7TNW6"/>
<gene>
    <name evidence="2" type="ORF">Kpol_1067p21</name>
</gene>
<dbReference type="GO" id="GO:0034455">
    <property type="term" value="C:t-UTP complex"/>
    <property type="evidence" value="ECO:0007669"/>
    <property type="project" value="EnsemblFungi"/>
</dbReference>
<reference evidence="2 3" key="1">
    <citation type="journal article" date="2007" name="Proc. Natl. Acad. Sci. U.S.A.">
        <title>Independent sorting-out of thousands of duplicated gene pairs in two yeast species descended from a whole-genome duplication.</title>
        <authorList>
            <person name="Scannell D.R."/>
            <person name="Frank A.C."/>
            <person name="Conant G.C."/>
            <person name="Byrne K.P."/>
            <person name="Woolfit M."/>
            <person name="Wolfe K.H."/>
        </authorList>
    </citation>
    <scope>NUCLEOTIDE SEQUENCE [LARGE SCALE GENOMIC DNA]</scope>
    <source>
        <strain evidence="3">ATCC 22028 / DSM 70294 / BCRC 21397 / CBS 2163 / NBRC 10782 / NRRL Y-8283 / UCD 57-17</strain>
    </source>
</reference>
<protein>
    <recommendedName>
        <fullName evidence="4">Small-subunit processome Utp12 domain-containing protein</fullName>
    </recommendedName>
</protein>
<dbReference type="OrthoDB" id="30195at2759"/>
<sequence length="555" mass="62628">MMSFSTGIVASFSQNCTQFAFQSNIAQKNSIDVYPLDEANNYKINSSLVSHIDYENNDLDVSSILFSGWCSNGIEQNLTKSKRKRDDQNGDINIQSSESFFVNTFTDGKIVVFSSNGKNIVNIIQNKYEITHTDTEDSFIWILDSDKAVKKFNFNQTKPVKTFHLTDGKDEDITGFQVLKTNDNEPLLAISTSNFFYVIDPSKRRPTTYSKLEVGNAVSSFLLPDNTKIIIADENCISLYDLESTSKLKSWEVKAKRLIISDTLIISLTTDGLISVVDMDKKDIICNVNAPDSKIIEFSVVGANVMLAWLNVNEPNFDVISLNKIKSKNTIVINTNQDINNSLVTEETNTNKSKASDKESVPPEKTKVSKAKQDEMIQDLLEKLENNAPKDEILAQLVSSNWVEDRIKNFIDKYLISPEVTSQLCEVIVSTLQKNPWVNEDSLLIWLEWIILWRGAHLNSSKVKHVSKQIKQLKSSLRSSGETLPMLLSMQGRLEMLKTQAILRKELAELNIEDEYNNEFETIEQGEGHDAMVENEDSLTYANGESDAFYDASAF</sequence>
<accession>A7TNW6</accession>
<dbReference type="RefSeq" id="XP_001643907.1">
    <property type="nucleotide sequence ID" value="XM_001643857.1"/>
</dbReference>
<dbReference type="KEGG" id="vpo:Kpol_1067p21"/>
<dbReference type="eggNOG" id="ENOG502QSYR">
    <property type="taxonomic scope" value="Eukaryota"/>
</dbReference>
<dbReference type="SUPFAM" id="SSF50978">
    <property type="entry name" value="WD40 repeat-like"/>
    <property type="match status" value="1"/>
</dbReference>
<dbReference type="GO" id="GO:0000462">
    <property type="term" value="P:maturation of SSU-rRNA from tricistronic rRNA transcript (SSU-rRNA, 5.8S rRNA, LSU-rRNA)"/>
    <property type="evidence" value="ECO:0007669"/>
    <property type="project" value="EnsemblFungi"/>
</dbReference>
<dbReference type="GO" id="GO:0071528">
    <property type="term" value="P:tRNA re-export from nucleus"/>
    <property type="evidence" value="ECO:0007669"/>
    <property type="project" value="EnsemblFungi"/>
</dbReference>
<feature type="region of interest" description="Disordered" evidence="1">
    <location>
        <begin position="345"/>
        <end position="369"/>
    </location>
</feature>
<name>A7TNW6_VANPO</name>
<dbReference type="GeneID" id="5544153"/>
<dbReference type="HOGENOM" id="CLU_037435_0_0_1"/>
<dbReference type="AlphaFoldDB" id="A7TNW6"/>
<dbReference type="STRING" id="436907.A7TNW6"/>
<dbReference type="InterPro" id="IPR036322">
    <property type="entry name" value="WD40_repeat_dom_sf"/>
</dbReference>
<proteinExistence type="predicted"/>
<dbReference type="EMBL" id="DS480435">
    <property type="protein sequence ID" value="EDO16049.1"/>
    <property type="molecule type" value="Genomic_DNA"/>
</dbReference>
<dbReference type="GO" id="GO:0045943">
    <property type="term" value="P:positive regulation of transcription by RNA polymerase I"/>
    <property type="evidence" value="ECO:0007669"/>
    <property type="project" value="EnsemblFungi"/>
</dbReference>
<dbReference type="GO" id="GO:0000049">
    <property type="term" value="F:tRNA binding"/>
    <property type="evidence" value="ECO:0007669"/>
    <property type="project" value="EnsemblFungi"/>
</dbReference>
<dbReference type="InterPro" id="IPR015943">
    <property type="entry name" value="WD40/YVTN_repeat-like_dom_sf"/>
</dbReference>
<feature type="compositionally biased region" description="Basic and acidic residues" evidence="1">
    <location>
        <begin position="354"/>
        <end position="369"/>
    </location>
</feature>
<dbReference type="Gene3D" id="2.130.10.10">
    <property type="entry name" value="YVTN repeat-like/Quinoprotein amine dehydrogenase"/>
    <property type="match status" value="1"/>
</dbReference>
<dbReference type="GO" id="GO:0032040">
    <property type="term" value="C:small-subunit processome"/>
    <property type="evidence" value="ECO:0007669"/>
    <property type="project" value="EnsemblFungi"/>
</dbReference>
<evidence type="ECO:0008006" key="4">
    <source>
        <dbReference type="Google" id="ProtNLM"/>
    </source>
</evidence>
<dbReference type="FunCoup" id="A7TNW6">
    <property type="interactions" value="400"/>
</dbReference>
<dbReference type="Proteomes" id="UP000000267">
    <property type="component" value="Unassembled WGS sequence"/>
</dbReference>